<dbReference type="Pfam" id="PF00856">
    <property type="entry name" value="SET"/>
    <property type="match status" value="1"/>
</dbReference>
<protein>
    <recommendedName>
        <fullName evidence="11">SET domain-containing protein</fullName>
    </recommendedName>
</protein>
<evidence type="ECO:0000313" key="9">
    <source>
        <dbReference type="EMBL" id="KAG5856412.1"/>
    </source>
</evidence>
<name>A0A9D3MX24_ANGAN</name>
<dbReference type="AlphaFoldDB" id="A0A9D3MX24"/>
<dbReference type="GO" id="GO:0005654">
    <property type="term" value="C:nucleoplasm"/>
    <property type="evidence" value="ECO:0007669"/>
    <property type="project" value="TreeGrafter"/>
</dbReference>
<proteinExistence type="predicted"/>
<comment type="subcellular location">
    <subcellularLocation>
        <location evidence="1">Nucleus</location>
    </subcellularLocation>
</comment>
<feature type="region of interest" description="Disordered" evidence="6">
    <location>
        <begin position="1"/>
        <end position="360"/>
    </location>
</feature>
<feature type="compositionally biased region" description="Low complexity" evidence="6">
    <location>
        <begin position="186"/>
        <end position="197"/>
    </location>
</feature>
<feature type="compositionally biased region" description="Basic residues" evidence="6">
    <location>
        <begin position="104"/>
        <end position="119"/>
    </location>
</feature>
<evidence type="ECO:0008006" key="11">
    <source>
        <dbReference type="Google" id="ProtNLM"/>
    </source>
</evidence>
<feature type="compositionally biased region" description="Low complexity" evidence="6">
    <location>
        <begin position="14"/>
        <end position="40"/>
    </location>
</feature>
<feature type="compositionally biased region" description="Gly residues" evidence="6">
    <location>
        <begin position="328"/>
        <end position="350"/>
    </location>
</feature>
<feature type="compositionally biased region" description="Basic residues" evidence="6">
    <location>
        <begin position="289"/>
        <end position="309"/>
    </location>
</feature>
<evidence type="ECO:0000313" key="10">
    <source>
        <dbReference type="Proteomes" id="UP001044222"/>
    </source>
</evidence>
<dbReference type="Pfam" id="PF17907">
    <property type="entry name" value="AWS"/>
    <property type="match status" value="1"/>
</dbReference>
<feature type="compositionally biased region" description="Pro residues" evidence="6">
    <location>
        <begin position="198"/>
        <end position="222"/>
    </location>
</feature>
<dbReference type="GO" id="GO:0042800">
    <property type="term" value="F:histone H3K4 methyltransferase activity"/>
    <property type="evidence" value="ECO:0007669"/>
    <property type="project" value="TreeGrafter"/>
</dbReference>
<evidence type="ECO:0000259" key="8">
    <source>
        <dbReference type="PROSITE" id="PS51215"/>
    </source>
</evidence>
<feature type="domain" description="AWS" evidence="8">
    <location>
        <begin position="514"/>
        <end position="565"/>
    </location>
</feature>
<reference evidence="9" key="1">
    <citation type="submission" date="2021-01" db="EMBL/GenBank/DDBJ databases">
        <title>A chromosome-scale assembly of European eel, Anguilla anguilla.</title>
        <authorList>
            <person name="Henkel C."/>
            <person name="Jong-Raadsen S.A."/>
            <person name="Dufour S."/>
            <person name="Weltzien F.-A."/>
            <person name="Palstra A.P."/>
            <person name="Pelster B."/>
            <person name="Spaink H.P."/>
            <person name="Van Den Thillart G.E."/>
            <person name="Jansen H."/>
            <person name="Zahm M."/>
            <person name="Klopp C."/>
            <person name="Cedric C."/>
            <person name="Louis A."/>
            <person name="Berthelot C."/>
            <person name="Parey E."/>
            <person name="Roest Crollius H."/>
            <person name="Montfort J."/>
            <person name="Robinson-Rechavi M."/>
            <person name="Bucao C."/>
            <person name="Bouchez O."/>
            <person name="Gislard M."/>
            <person name="Lluch J."/>
            <person name="Milhes M."/>
            <person name="Lampietro C."/>
            <person name="Lopez Roques C."/>
            <person name="Donnadieu C."/>
            <person name="Braasch I."/>
            <person name="Desvignes T."/>
            <person name="Postlethwait J."/>
            <person name="Bobe J."/>
            <person name="Guiguen Y."/>
            <person name="Dirks R."/>
        </authorList>
    </citation>
    <scope>NUCLEOTIDE SEQUENCE</scope>
    <source>
        <strain evidence="9">Tag_6206</strain>
        <tissue evidence="9">Liver</tissue>
    </source>
</reference>
<evidence type="ECO:0000256" key="6">
    <source>
        <dbReference type="SAM" id="MobiDB-lite"/>
    </source>
</evidence>
<dbReference type="SUPFAM" id="SSF82199">
    <property type="entry name" value="SET domain"/>
    <property type="match status" value="1"/>
</dbReference>
<evidence type="ECO:0000256" key="3">
    <source>
        <dbReference type="ARBA" id="ARBA00022679"/>
    </source>
</evidence>
<keyword evidence="10" id="KW-1185">Reference proteome</keyword>
<dbReference type="GO" id="GO:0032259">
    <property type="term" value="P:methylation"/>
    <property type="evidence" value="ECO:0007669"/>
    <property type="project" value="UniProtKB-KW"/>
</dbReference>
<dbReference type="PROSITE" id="PS51215">
    <property type="entry name" value="AWS"/>
    <property type="match status" value="1"/>
</dbReference>
<comment type="caution">
    <text evidence="9">The sequence shown here is derived from an EMBL/GenBank/DDBJ whole genome shotgun (WGS) entry which is preliminary data.</text>
</comment>
<keyword evidence="5" id="KW-0539">Nucleus</keyword>
<feature type="compositionally biased region" description="Basic and acidic residues" evidence="6">
    <location>
        <begin position="68"/>
        <end position="79"/>
    </location>
</feature>
<evidence type="ECO:0000256" key="1">
    <source>
        <dbReference type="ARBA" id="ARBA00004123"/>
    </source>
</evidence>
<evidence type="ECO:0000256" key="5">
    <source>
        <dbReference type="ARBA" id="ARBA00023242"/>
    </source>
</evidence>
<keyword evidence="2" id="KW-0489">Methyltransferase</keyword>
<feature type="compositionally biased region" description="Basic and acidic residues" evidence="6">
    <location>
        <begin position="1"/>
        <end position="12"/>
    </location>
</feature>
<dbReference type="Proteomes" id="UP001044222">
    <property type="component" value="Unassembled WGS sequence"/>
</dbReference>
<keyword evidence="3" id="KW-0808">Transferase</keyword>
<dbReference type="SMART" id="SM00570">
    <property type="entry name" value="AWS"/>
    <property type="match status" value="1"/>
</dbReference>
<feature type="compositionally biased region" description="Pro residues" evidence="6">
    <location>
        <begin position="270"/>
        <end position="279"/>
    </location>
</feature>
<evidence type="ECO:0000256" key="4">
    <source>
        <dbReference type="ARBA" id="ARBA00022691"/>
    </source>
</evidence>
<keyword evidence="4" id="KW-0949">S-adenosyl-L-methionine</keyword>
<dbReference type="InterPro" id="IPR006560">
    <property type="entry name" value="AWS_dom"/>
</dbReference>
<dbReference type="InterPro" id="IPR046341">
    <property type="entry name" value="SET_dom_sf"/>
</dbReference>
<dbReference type="GO" id="GO:0006355">
    <property type="term" value="P:regulation of DNA-templated transcription"/>
    <property type="evidence" value="ECO:0007669"/>
    <property type="project" value="TreeGrafter"/>
</dbReference>
<evidence type="ECO:0000259" key="7">
    <source>
        <dbReference type="PROSITE" id="PS50280"/>
    </source>
</evidence>
<feature type="compositionally biased region" description="Basic residues" evidence="6">
    <location>
        <begin position="238"/>
        <end position="247"/>
    </location>
</feature>
<feature type="domain" description="SET" evidence="7">
    <location>
        <begin position="568"/>
        <end position="653"/>
    </location>
</feature>
<gene>
    <name evidence="9" type="ORF">ANANG_G00007690</name>
</gene>
<dbReference type="InterPro" id="IPR001214">
    <property type="entry name" value="SET_dom"/>
</dbReference>
<sequence length="653" mass="72504">MMDSLRRYRYGKDPAAAANASNPASAPAANSPSSSSSSSAERYKHKDTPLSCLGPSYLSLAGGPRGHSHLEPWLRRGSPETDYANLSQSSNPHQDSFTGGERRTPRRLRTARKRSRTRPARVCAPARPRAPHQPVRQRPEPSCPRGGAGPEGRGHSQRPELRGTEERSATISREERHRNDGGCPDTVPGGPTAGRGRPAPPPVPPGLLPGRPRPAPAAPPRARPGVLSTKRSLDHVNKILKAKKLQRQARTGNNVVKRRGPGRPASTAALPPPSPPPRRAPSAQGPGWRWRRWRRRRRGGRHRVGRHRGGGAGPAQGRAGPEEEALGPGPGRGGARGGRGGAGGRGGEAGAAGSRGVDRRGWLTQEELHCFRRALEGKPEGPSSQEHLGPSAMEHAPPLALASQWEKRSARPPKKKFQRAGLYSDVYKTADPRSQLLQLKKERLEYTPGEHEYGLFPAPIHVGKYLRQKRIDFQLPYDILWQWKHNQLYKKPDVPLYKKIRSNVYVDVKPLSGYEATTCNCKAPEERADKGCIDDCLNRMIFAECSPNTCPCGEKCDNQHIQRHEWVQCLERFRAEGKGWGIRTKEPLRSGQFIIEYLGEVVSEQEFRNRMIEQYHTHNDHYCLNLDSGMVIDSYRMGNEARFIINHSCDQKW</sequence>
<dbReference type="EMBL" id="JAFIRN010000001">
    <property type="protein sequence ID" value="KAG5856412.1"/>
    <property type="molecule type" value="Genomic_DNA"/>
</dbReference>
<feature type="compositionally biased region" description="Polar residues" evidence="6">
    <location>
        <begin position="84"/>
        <end position="97"/>
    </location>
</feature>
<dbReference type="PROSITE" id="PS50280">
    <property type="entry name" value="SET"/>
    <property type="match status" value="1"/>
</dbReference>
<organism evidence="9 10">
    <name type="scientific">Anguilla anguilla</name>
    <name type="common">European freshwater eel</name>
    <name type="synonym">Muraena anguilla</name>
    <dbReference type="NCBI Taxonomy" id="7936"/>
    <lineage>
        <taxon>Eukaryota</taxon>
        <taxon>Metazoa</taxon>
        <taxon>Chordata</taxon>
        <taxon>Craniata</taxon>
        <taxon>Vertebrata</taxon>
        <taxon>Euteleostomi</taxon>
        <taxon>Actinopterygii</taxon>
        <taxon>Neopterygii</taxon>
        <taxon>Teleostei</taxon>
        <taxon>Anguilliformes</taxon>
        <taxon>Anguillidae</taxon>
        <taxon>Anguilla</taxon>
    </lineage>
</organism>
<feature type="compositionally biased region" description="Basic and acidic residues" evidence="6">
    <location>
        <begin position="152"/>
        <end position="180"/>
    </location>
</feature>
<dbReference type="PANTHER" id="PTHR46147:SF1">
    <property type="entry name" value="HISTONE-LYSINE N-METHYLTRANSFERASE ASH1L"/>
    <property type="match status" value="1"/>
</dbReference>
<dbReference type="Gene3D" id="2.170.270.10">
    <property type="entry name" value="SET domain"/>
    <property type="match status" value="1"/>
</dbReference>
<accession>A0A9D3MX24</accession>
<dbReference type="PANTHER" id="PTHR46147">
    <property type="entry name" value="HISTONE-LYSINE N-METHYLTRANSFERASE ASH1"/>
    <property type="match status" value="1"/>
</dbReference>
<evidence type="ECO:0000256" key="2">
    <source>
        <dbReference type="ARBA" id="ARBA00022603"/>
    </source>
</evidence>